<dbReference type="PANTHER" id="PTHR11956:SF5">
    <property type="entry name" value="ARGININE--TRNA LIGASE, CYTOPLASMIC"/>
    <property type="match status" value="1"/>
</dbReference>
<dbReference type="EC" id="6.1.1.19" evidence="9"/>
<dbReference type="PROSITE" id="PS00178">
    <property type="entry name" value="AA_TRNA_LIGASE_I"/>
    <property type="match status" value="1"/>
</dbReference>
<comment type="caution">
    <text evidence="13">The sequence shown here is derived from an EMBL/GenBank/DDBJ whole genome shotgun (WGS) entry which is preliminary data.</text>
</comment>
<evidence type="ECO:0000256" key="3">
    <source>
        <dbReference type="ARBA" id="ARBA00022598"/>
    </source>
</evidence>
<dbReference type="GO" id="GO:0005524">
    <property type="term" value="F:ATP binding"/>
    <property type="evidence" value="ECO:0007669"/>
    <property type="project" value="UniProtKB-UniRule"/>
</dbReference>
<dbReference type="NCBIfam" id="TIGR00456">
    <property type="entry name" value="argS"/>
    <property type="match status" value="1"/>
</dbReference>
<comment type="subunit">
    <text evidence="9">Monomer.</text>
</comment>
<evidence type="ECO:0000313" key="14">
    <source>
        <dbReference type="Proteomes" id="UP000018004"/>
    </source>
</evidence>
<dbReference type="AlphaFoldDB" id="V6SI92"/>
<dbReference type="InterPro" id="IPR005148">
    <property type="entry name" value="Arg-tRNA-synth_N"/>
</dbReference>
<keyword evidence="2 9" id="KW-0963">Cytoplasm</keyword>
<organism evidence="13 14">
    <name type="scientific">Flavobacterium limnosediminis JC2902</name>
    <dbReference type="NCBI Taxonomy" id="1341181"/>
    <lineage>
        <taxon>Bacteria</taxon>
        <taxon>Pseudomonadati</taxon>
        <taxon>Bacteroidota</taxon>
        <taxon>Flavobacteriia</taxon>
        <taxon>Flavobacteriales</taxon>
        <taxon>Flavobacteriaceae</taxon>
        <taxon>Flavobacterium</taxon>
    </lineage>
</organism>
<evidence type="ECO:0000256" key="10">
    <source>
        <dbReference type="RuleBase" id="RU363038"/>
    </source>
</evidence>
<dbReference type="InterPro" id="IPR035684">
    <property type="entry name" value="ArgRS_core"/>
</dbReference>
<dbReference type="Gene3D" id="1.10.730.10">
    <property type="entry name" value="Isoleucyl-tRNA Synthetase, Domain 1"/>
    <property type="match status" value="1"/>
</dbReference>
<protein>
    <recommendedName>
        <fullName evidence="9">Arginine--tRNA ligase</fullName>
        <ecNumber evidence="9">6.1.1.19</ecNumber>
    </recommendedName>
    <alternativeName>
        <fullName evidence="9">Arginyl-tRNA synthetase</fullName>
        <shortName evidence="9">ArgRS</shortName>
    </alternativeName>
</protein>
<evidence type="ECO:0000256" key="4">
    <source>
        <dbReference type="ARBA" id="ARBA00022741"/>
    </source>
</evidence>
<keyword evidence="14" id="KW-1185">Reference proteome</keyword>
<evidence type="ECO:0000256" key="5">
    <source>
        <dbReference type="ARBA" id="ARBA00022840"/>
    </source>
</evidence>
<dbReference type="OrthoDB" id="9805987at2"/>
<dbReference type="RefSeq" id="WP_023580456.1">
    <property type="nucleotide sequence ID" value="NZ_AVGG01000019.1"/>
</dbReference>
<sequence>MMLQQILTEKIQKAVQDIFDVTLEKVEFQATRREFEGDITVVIFPLLKLVKSNPVELGNKIGDYLVQNVSEVARFNVVSGFLNIVIADTYYLNFFNQIKNISNYGFVTPKEDAKAVMVEFASPNTNKPLHLGHVRNILLGSSVAEIIKASGKKVYKTQIINDRGIHICKSMLAWQKFGNGETPQTSGLKGDKLVGKYYVEFDKAYKGEITALMAEGKSEEEAKKQAPMILEAQQMLLDWEAGKPEVVSLWKTMNQWVYDGFAVTYKDLGVDFDSYYYESNTYLLGKEVVQFGLEKGIFEKDPDGSVWIDLTEDGLDRKIVLRSDGTAVYMTQDIGTAIQRVKDNPDVGGMVYTVGNEQDYHFKVLFLILKKLGFDWAESLYHLSYGMVELPSGKMKSREGTVVDADDLIEEMVVTSREISEELGKLEGYTEEEKAELYKTIGLGALKYYMLKVDPRKGMMFNPEESVDFAGNTGPFIQYTYARIQSILRKADFDLNTNVTVEIHEKEKELLKQIEEFPIVIQDAAKNHSPALIANYSYDLVREYNSFYQAVSILGEEDQAKKIFRVQLSKKVGEVIKSAFALLGINVPERM</sequence>
<dbReference type="SUPFAM" id="SSF52374">
    <property type="entry name" value="Nucleotidylyl transferase"/>
    <property type="match status" value="1"/>
</dbReference>
<reference evidence="13 14" key="1">
    <citation type="submission" date="2013-08" db="EMBL/GenBank/DDBJ databases">
        <title>Flavobacterium limnosediminis JC2902 genome sequencing.</title>
        <authorList>
            <person name="Lee K."/>
            <person name="Yi H."/>
            <person name="Park S."/>
            <person name="Chun J."/>
        </authorList>
    </citation>
    <scope>NUCLEOTIDE SEQUENCE [LARGE SCALE GENOMIC DNA]</scope>
    <source>
        <strain evidence="13 14">JC2902</strain>
    </source>
</reference>
<evidence type="ECO:0000259" key="12">
    <source>
        <dbReference type="SMART" id="SM01016"/>
    </source>
</evidence>
<dbReference type="InterPro" id="IPR014729">
    <property type="entry name" value="Rossmann-like_a/b/a_fold"/>
</dbReference>
<dbReference type="PRINTS" id="PR01038">
    <property type="entry name" value="TRNASYNTHARG"/>
</dbReference>
<dbReference type="InterPro" id="IPR001412">
    <property type="entry name" value="aa-tRNA-synth_I_CS"/>
</dbReference>
<dbReference type="HAMAP" id="MF_00123">
    <property type="entry name" value="Arg_tRNA_synth"/>
    <property type="match status" value="1"/>
</dbReference>
<dbReference type="Pfam" id="PF03485">
    <property type="entry name" value="Arg_tRNA_synt_N"/>
    <property type="match status" value="1"/>
</dbReference>
<evidence type="ECO:0000256" key="8">
    <source>
        <dbReference type="ARBA" id="ARBA00049339"/>
    </source>
</evidence>
<dbReference type="PATRIC" id="fig|1341181.4.peg.2861"/>
<keyword evidence="4 9" id="KW-0547">Nucleotide-binding</keyword>
<dbReference type="PANTHER" id="PTHR11956">
    <property type="entry name" value="ARGINYL-TRNA SYNTHETASE"/>
    <property type="match status" value="1"/>
</dbReference>
<evidence type="ECO:0000259" key="11">
    <source>
        <dbReference type="SMART" id="SM00836"/>
    </source>
</evidence>
<evidence type="ECO:0000256" key="9">
    <source>
        <dbReference type="HAMAP-Rule" id="MF_00123"/>
    </source>
</evidence>
<dbReference type="STRING" id="1341181.FLJC2902T_29100"/>
<dbReference type="Pfam" id="PF00750">
    <property type="entry name" value="tRNA-synt_1d"/>
    <property type="match status" value="1"/>
</dbReference>
<dbReference type="GO" id="GO:0005737">
    <property type="term" value="C:cytoplasm"/>
    <property type="evidence" value="ECO:0007669"/>
    <property type="project" value="UniProtKB-SubCell"/>
</dbReference>
<comment type="subcellular location">
    <subcellularLocation>
        <location evidence="9">Cytoplasm</location>
    </subcellularLocation>
</comment>
<feature type="domain" description="DALR anticodon binding" evidence="11">
    <location>
        <begin position="477"/>
        <end position="591"/>
    </location>
</feature>
<evidence type="ECO:0000256" key="7">
    <source>
        <dbReference type="ARBA" id="ARBA00023146"/>
    </source>
</evidence>
<keyword evidence="7 9" id="KW-0030">Aminoacyl-tRNA synthetase</keyword>
<dbReference type="InterPro" id="IPR009080">
    <property type="entry name" value="tRNAsynth_Ia_anticodon-bd"/>
</dbReference>
<feature type="short sequence motif" description="'HIGH' region" evidence="9">
    <location>
        <begin position="123"/>
        <end position="133"/>
    </location>
</feature>
<comment type="catalytic activity">
    <reaction evidence="8 9">
        <text>tRNA(Arg) + L-arginine + ATP = L-arginyl-tRNA(Arg) + AMP + diphosphate</text>
        <dbReference type="Rhea" id="RHEA:20301"/>
        <dbReference type="Rhea" id="RHEA-COMP:9658"/>
        <dbReference type="Rhea" id="RHEA-COMP:9673"/>
        <dbReference type="ChEBI" id="CHEBI:30616"/>
        <dbReference type="ChEBI" id="CHEBI:32682"/>
        <dbReference type="ChEBI" id="CHEBI:33019"/>
        <dbReference type="ChEBI" id="CHEBI:78442"/>
        <dbReference type="ChEBI" id="CHEBI:78513"/>
        <dbReference type="ChEBI" id="CHEBI:456215"/>
        <dbReference type="EC" id="6.1.1.19"/>
    </reaction>
</comment>
<dbReference type="InterPro" id="IPR008909">
    <property type="entry name" value="DALR_anticod-bd"/>
</dbReference>
<keyword evidence="3 9" id="KW-0436">Ligase</keyword>
<comment type="similarity">
    <text evidence="1 9 10">Belongs to the class-I aminoacyl-tRNA synthetase family.</text>
</comment>
<feature type="domain" description="Arginyl tRNA synthetase N-terminal" evidence="12">
    <location>
        <begin position="5"/>
        <end position="86"/>
    </location>
</feature>
<dbReference type="SUPFAM" id="SSF55190">
    <property type="entry name" value="Arginyl-tRNA synthetase (ArgRS), N-terminal 'additional' domain"/>
    <property type="match status" value="1"/>
</dbReference>
<gene>
    <name evidence="9" type="primary">argS</name>
    <name evidence="13" type="ORF">FLJC2902T_29100</name>
</gene>
<evidence type="ECO:0000256" key="2">
    <source>
        <dbReference type="ARBA" id="ARBA00022490"/>
    </source>
</evidence>
<keyword evidence="6 9" id="KW-0648">Protein biosynthesis</keyword>
<dbReference type="SMART" id="SM00836">
    <property type="entry name" value="DALR_1"/>
    <property type="match status" value="1"/>
</dbReference>
<dbReference type="EMBL" id="AVGG01000019">
    <property type="protein sequence ID" value="ESU26423.1"/>
    <property type="molecule type" value="Genomic_DNA"/>
</dbReference>
<keyword evidence="5 9" id="KW-0067">ATP-binding</keyword>
<dbReference type="Proteomes" id="UP000018004">
    <property type="component" value="Unassembled WGS sequence"/>
</dbReference>
<dbReference type="InterPro" id="IPR001278">
    <property type="entry name" value="Arg-tRNA-ligase"/>
</dbReference>
<dbReference type="GO" id="GO:0006420">
    <property type="term" value="P:arginyl-tRNA aminoacylation"/>
    <property type="evidence" value="ECO:0007669"/>
    <property type="project" value="UniProtKB-UniRule"/>
</dbReference>
<proteinExistence type="inferred from homology"/>
<dbReference type="eggNOG" id="COG0018">
    <property type="taxonomic scope" value="Bacteria"/>
</dbReference>
<evidence type="ECO:0000256" key="1">
    <source>
        <dbReference type="ARBA" id="ARBA00005594"/>
    </source>
</evidence>
<evidence type="ECO:0000313" key="13">
    <source>
        <dbReference type="EMBL" id="ESU26423.1"/>
    </source>
</evidence>
<dbReference type="InterPro" id="IPR036695">
    <property type="entry name" value="Arg-tRNA-synth_N_sf"/>
</dbReference>
<dbReference type="GO" id="GO:0004814">
    <property type="term" value="F:arginine-tRNA ligase activity"/>
    <property type="evidence" value="ECO:0007669"/>
    <property type="project" value="UniProtKB-UniRule"/>
</dbReference>
<dbReference type="SUPFAM" id="SSF47323">
    <property type="entry name" value="Anticodon-binding domain of a subclass of class I aminoacyl-tRNA synthetases"/>
    <property type="match status" value="1"/>
</dbReference>
<dbReference type="Pfam" id="PF05746">
    <property type="entry name" value="DALR_1"/>
    <property type="match status" value="1"/>
</dbReference>
<dbReference type="SMART" id="SM01016">
    <property type="entry name" value="Arg_tRNA_synt_N"/>
    <property type="match status" value="1"/>
</dbReference>
<name>V6SI92_9FLAO</name>
<evidence type="ECO:0000256" key="6">
    <source>
        <dbReference type="ARBA" id="ARBA00022917"/>
    </source>
</evidence>
<accession>V6SI92</accession>
<dbReference type="Gene3D" id="3.40.50.620">
    <property type="entry name" value="HUPs"/>
    <property type="match status" value="1"/>
</dbReference>
<dbReference type="Gene3D" id="3.30.1360.70">
    <property type="entry name" value="Arginyl tRNA synthetase N-terminal domain"/>
    <property type="match status" value="1"/>
</dbReference>